<accession>A0ABQ7XC71</accession>
<organism evidence="2 3">
    <name type="scientific">Brassica napus</name>
    <name type="common">Rape</name>
    <dbReference type="NCBI Taxonomy" id="3708"/>
    <lineage>
        <taxon>Eukaryota</taxon>
        <taxon>Viridiplantae</taxon>
        <taxon>Streptophyta</taxon>
        <taxon>Embryophyta</taxon>
        <taxon>Tracheophyta</taxon>
        <taxon>Spermatophyta</taxon>
        <taxon>Magnoliopsida</taxon>
        <taxon>eudicotyledons</taxon>
        <taxon>Gunneridae</taxon>
        <taxon>Pentapetalae</taxon>
        <taxon>rosids</taxon>
        <taxon>malvids</taxon>
        <taxon>Brassicales</taxon>
        <taxon>Brassicaceae</taxon>
        <taxon>Brassiceae</taxon>
        <taxon>Brassica</taxon>
    </lineage>
</organism>
<feature type="transmembrane region" description="Helical" evidence="1">
    <location>
        <begin position="52"/>
        <end position="69"/>
    </location>
</feature>
<dbReference type="EMBL" id="JAGKQM010001000">
    <property type="protein sequence ID" value="KAH0852688.1"/>
    <property type="molecule type" value="Genomic_DNA"/>
</dbReference>
<name>A0ABQ7XC71_BRANA</name>
<sequence>MSHHPQDIISAIIRWPTTRGHYIVGIEEYLMYENINIGLHYVRTAATTSYDYGAYLYGLLMLCTNCYYFQK</sequence>
<keyword evidence="1" id="KW-0812">Transmembrane</keyword>
<reference evidence="2 3" key="1">
    <citation type="submission" date="2021-05" db="EMBL/GenBank/DDBJ databases">
        <title>Genome Assembly of Synthetic Allotetraploid Brassica napus Reveals Homoeologous Exchanges between Subgenomes.</title>
        <authorList>
            <person name="Davis J.T."/>
        </authorList>
    </citation>
    <scope>NUCLEOTIDE SEQUENCE [LARGE SCALE GENOMIC DNA]</scope>
    <source>
        <strain evidence="3">cv. Da-Ae</strain>
        <tissue evidence="2">Seedling</tissue>
    </source>
</reference>
<proteinExistence type="predicted"/>
<keyword evidence="3" id="KW-1185">Reference proteome</keyword>
<evidence type="ECO:0000313" key="3">
    <source>
        <dbReference type="Proteomes" id="UP000824890"/>
    </source>
</evidence>
<comment type="caution">
    <text evidence="2">The sequence shown here is derived from an EMBL/GenBank/DDBJ whole genome shotgun (WGS) entry which is preliminary data.</text>
</comment>
<evidence type="ECO:0000313" key="2">
    <source>
        <dbReference type="EMBL" id="KAH0852688.1"/>
    </source>
</evidence>
<keyword evidence="1" id="KW-1133">Transmembrane helix</keyword>
<gene>
    <name evidence="2" type="ORF">HID58_093853</name>
</gene>
<dbReference type="Proteomes" id="UP000824890">
    <property type="component" value="Unassembled WGS sequence"/>
</dbReference>
<protein>
    <submittedName>
        <fullName evidence="2">Uncharacterized protein</fullName>
    </submittedName>
</protein>
<keyword evidence="1" id="KW-0472">Membrane</keyword>
<evidence type="ECO:0000256" key="1">
    <source>
        <dbReference type="SAM" id="Phobius"/>
    </source>
</evidence>